<evidence type="ECO:0000256" key="1">
    <source>
        <dbReference type="SAM" id="MobiDB-lite"/>
    </source>
</evidence>
<proteinExistence type="predicted"/>
<dbReference type="InterPro" id="IPR021139">
    <property type="entry name" value="NYN"/>
</dbReference>
<keyword evidence="4" id="KW-1185">Reference proteome</keyword>
<protein>
    <recommendedName>
        <fullName evidence="2">NYN domain-containing protein</fullName>
    </recommendedName>
</protein>
<feature type="domain" description="NYN" evidence="2">
    <location>
        <begin position="6"/>
        <end position="170"/>
    </location>
</feature>
<dbReference type="RefSeq" id="WP_284303970.1">
    <property type="nucleotide sequence ID" value="NZ_BSUO01000001.1"/>
</dbReference>
<feature type="region of interest" description="Disordered" evidence="1">
    <location>
        <begin position="185"/>
        <end position="309"/>
    </location>
</feature>
<gene>
    <name evidence="3" type="ORF">GCM10025883_22800</name>
</gene>
<accession>A0ABQ6IQN5</accession>
<evidence type="ECO:0000313" key="3">
    <source>
        <dbReference type="EMBL" id="GMA40235.1"/>
    </source>
</evidence>
<feature type="compositionally biased region" description="Basic and acidic residues" evidence="1">
    <location>
        <begin position="206"/>
        <end position="225"/>
    </location>
</feature>
<comment type="caution">
    <text evidence="3">The sequence shown here is derived from an EMBL/GenBank/DDBJ whole genome shotgun (WGS) entry which is preliminary data.</text>
</comment>
<evidence type="ECO:0000259" key="2">
    <source>
        <dbReference type="Pfam" id="PF01936"/>
    </source>
</evidence>
<dbReference type="Proteomes" id="UP001157126">
    <property type="component" value="Unassembled WGS sequence"/>
</dbReference>
<dbReference type="Gene3D" id="3.40.50.1010">
    <property type="entry name" value="5'-nuclease"/>
    <property type="match status" value="1"/>
</dbReference>
<dbReference type="Pfam" id="PF01936">
    <property type="entry name" value="NYN"/>
    <property type="match status" value="1"/>
</dbReference>
<name>A0ABQ6IQN5_9MICO</name>
<dbReference type="EMBL" id="BSUO01000001">
    <property type="protein sequence ID" value="GMA40235.1"/>
    <property type="molecule type" value="Genomic_DNA"/>
</dbReference>
<organism evidence="3 4">
    <name type="scientific">Mobilicoccus caccae</name>
    <dbReference type="NCBI Taxonomy" id="1859295"/>
    <lineage>
        <taxon>Bacteria</taxon>
        <taxon>Bacillati</taxon>
        <taxon>Actinomycetota</taxon>
        <taxon>Actinomycetes</taxon>
        <taxon>Micrococcales</taxon>
        <taxon>Dermatophilaceae</taxon>
        <taxon>Mobilicoccus</taxon>
    </lineage>
</organism>
<evidence type="ECO:0000313" key="4">
    <source>
        <dbReference type="Proteomes" id="UP001157126"/>
    </source>
</evidence>
<sequence length="417" mass="44296">MRSCCAVYVDVGYFLAAAATRVTGSSLRRGVQADYAALIAWLGEHAEADSGLPLLRVNWYDAGGRPGGMPDSSQDEIGRLPKVKLRLGRLSYSGEQKGVDVRIGLDLAIQARQRVADVVYLVSGDDDLTEAVEDAQSHGVQVVLLAVPRHDEEPLAVSKHLQREVDRTMVIDQAAIDAAVKPTAIPEALIPAPPGDSEPSEEDADGAERSATDAERSATDTRDPEQEPAEVATGQGGAPLPGPPRQRRRTVRVVSETPDAEHASAEATQQPSAQGADAADHRQAQEATQTESPAPTPAAEEDSRASSVPTPAMFAQRKAAGVALPESAADIPTPAQEGVTLHVIDAVAHKVVAAWCSSATPEALSALKNAAPIIPSELDRALLVDLAAHSEEGDLDDETRHRLRRQFWHHIGRVRPV</sequence>
<reference evidence="4" key="1">
    <citation type="journal article" date="2019" name="Int. J. Syst. Evol. Microbiol.">
        <title>The Global Catalogue of Microorganisms (GCM) 10K type strain sequencing project: providing services to taxonomists for standard genome sequencing and annotation.</title>
        <authorList>
            <consortium name="The Broad Institute Genomics Platform"/>
            <consortium name="The Broad Institute Genome Sequencing Center for Infectious Disease"/>
            <person name="Wu L."/>
            <person name="Ma J."/>
        </authorList>
    </citation>
    <scope>NUCLEOTIDE SEQUENCE [LARGE SCALE GENOMIC DNA]</scope>
    <source>
        <strain evidence="4">NBRC 113072</strain>
    </source>
</reference>